<accession>A0A8K0TBB0</accession>
<proteinExistence type="predicted"/>
<sequence length="1153" mass="127834">MANANFSGVSNVLEVTPALVNFKFDFSLRKVEAPQEYHELGKLLNHERLKRAESGKLHITARRLGVLFEGVTPSTPALIKAYGLRASEIAKKANEDDKAQSFSHGIFSDHAGFDATSIWAGATSGSGALQVHLLACMLARIWPSPEATSIWAELLNVRQRKIVADFETTGSADLRLLSEAQQSLERHQLAEWDASARAWLRVADIAKGLQQKQLLLIIGDQNQPVNSRPVLYDGVMRAWVAGLTGMEALLSGTPTNTESGELLLALSSWHIYPDLLILDPCPTSVKQKDPLVPASGTLTIGLRRRIASSTDSGLHWSLPLAHLRYYGDPETKEGKITREGSRLTLPEFNMAVLGCLLGSWNIKHSDLVSTVEWVRKLSEKIKQYFSDHTRPVSDNNTGKGMPPPPPRVNHLDKTWLFYLGETARSFLESSGIERQVYMQLLKLGKNHPMFLGSSSTTFFGLSDLQTVSPLATIEQKVHLYRSQARAAQLSYADAIIHYVSTDTGHEEFASATEQRTKSNWSSSSGISGQCTEHCRWVRSKSLPSPLPLDDTILKPQETMTVSMADIFNQEVPWDEEPSTASSGSHSTGPRNLTSRTSSLGHTSIDTPGPVTASFDGKFGGSVENVQPTSTEENYVAQCLRYKALGEVVRPVESEPLKAVINPYGSSWIEWGLQLNDVAHRLTTDDDWITRELDKDEPWSDLEIRYELWLGSSDSTAIYIRTGVPRPPTTHPLSLAELHTVLDKGDCSAPSTMHALKKGISTTTSSYINSLRTLAAISDMYSRFRGATIDVNIFSSPFPSQWTGQDLGPGSEVPHRYDYKGTCMDREILASDASIQRNDLALFESSDLTTRQTDLFQPGPVRCRFFCDLCFPIFFKIRPMTSRMSFTCILWLESTLQLNPEVLDTAIALSSGNSLFIATAVTCDPIQSASESQVQHVMGNVGRPGISILVPPEMPNLKKDDLDQWRLINFTEWDGRLSNSFPESSLHVWFTGATQEIDIGIRGRQDKELVAVESVVSLHSRGERVTDLPIQAAKEALRGANPWIRGLTAPDDIKLLIDARPRCPRGHDSMEFSYQHFPLTAINNWDELLHSTLDAEQDCIFLARNNWQARLAALMISLARGKKVFLLPAHVCWECTREDYASDGEAAQTVLFIA</sequence>
<feature type="region of interest" description="Disordered" evidence="1">
    <location>
        <begin position="574"/>
        <end position="615"/>
    </location>
</feature>
<reference evidence="2" key="1">
    <citation type="journal article" date="2021" name="Nat. Commun.">
        <title>Genetic determinants of endophytism in the Arabidopsis root mycobiome.</title>
        <authorList>
            <person name="Mesny F."/>
            <person name="Miyauchi S."/>
            <person name="Thiergart T."/>
            <person name="Pickel B."/>
            <person name="Atanasova L."/>
            <person name="Karlsson M."/>
            <person name="Huettel B."/>
            <person name="Barry K.W."/>
            <person name="Haridas S."/>
            <person name="Chen C."/>
            <person name="Bauer D."/>
            <person name="Andreopoulos W."/>
            <person name="Pangilinan J."/>
            <person name="LaButti K."/>
            <person name="Riley R."/>
            <person name="Lipzen A."/>
            <person name="Clum A."/>
            <person name="Drula E."/>
            <person name="Henrissat B."/>
            <person name="Kohler A."/>
            <person name="Grigoriev I.V."/>
            <person name="Martin F.M."/>
            <person name="Hacquard S."/>
        </authorList>
    </citation>
    <scope>NUCLEOTIDE SEQUENCE</scope>
    <source>
        <strain evidence="2">MPI-CAGE-AT-0016</strain>
    </source>
</reference>
<dbReference type="OrthoDB" id="4849251at2759"/>
<evidence type="ECO:0000313" key="2">
    <source>
        <dbReference type="EMBL" id="KAH7354318.1"/>
    </source>
</evidence>
<comment type="caution">
    <text evidence="2">The sequence shown here is derived from an EMBL/GenBank/DDBJ whole genome shotgun (WGS) entry which is preliminary data.</text>
</comment>
<keyword evidence="3" id="KW-1185">Reference proteome</keyword>
<dbReference type="Proteomes" id="UP000813385">
    <property type="component" value="Unassembled WGS sequence"/>
</dbReference>
<protein>
    <submittedName>
        <fullName evidence="2">Uncharacterized protein</fullName>
    </submittedName>
</protein>
<dbReference type="EMBL" id="JAGPXD010000005">
    <property type="protein sequence ID" value="KAH7354318.1"/>
    <property type="molecule type" value="Genomic_DNA"/>
</dbReference>
<gene>
    <name evidence="2" type="ORF">B0T11DRAFT_126570</name>
</gene>
<dbReference type="AlphaFoldDB" id="A0A8K0TBB0"/>
<feature type="compositionally biased region" description="Polar residues" evidence="1">
    <location>
        <begin position="578"/>
        <end position="605"/>
    </location>
</feature>
<evidence type="ECO:0000313" key="3">
    <source>
        <dbReference type="Proteomes" id="UP000813385"/>
    </source>
</evidence>
<name>A0A8K0TBB0_9PEZI</name>
<organism evidence="2 3">
    <name type="scientific">Plectosphaerella cucumerina</name>
    <dbReference type="NCBI Taxonomy" id="40658"/>
    <lineage>
        <taxon>Eukaryota</taxon>
        <taxon>Fungi</taxon>
        <taxon>Dikarya</taxon>
        <taxon>Ascomycota</taxon>
        <taxon>Pezizomycotina</taxon>
        <taxon>Sordariomycetes</taxon>
        <taxon>Hypocreomycetidae</taxon>
        <taxon>Glomerellales</taxon>
        <taxon>Plectosphaerellaceae</taxon>
        <taxon>Plectosphaerella</taxon>
    </lineage>
</organism>
<evidence type="ECO:0000256" key="1">
    <source>
        <dbReference type="SAM" id="MobiDB-lite"/>
    </source>
</evidence>